<name>A0A2T1GD34_9CYAN</name>
<accession>A0A2T1GD34</accession>
<evidence type="ECO:0000313" key="2">
    <source>
        <dbReference type="Proteomes" id="UP000238937"/>
    </source>
</evidence>
<dbReference type="PANTHER" id="PTHR12922">
    <property type="entry name" value="UBIQUINONE BIOSYNTHESIS PROTEIN"/>
    <property type="match status" value="1"/>
</dbReference>
<dbReference type="GO" id="GO:0006744">
    <property type="term" value="P:ubiquinone biosynthetic process"/>
    <property type="evidence" value="ECO:0007669"/>
    <property type="project" value="InterPro"/>
</dbReference>
<organism evidence="1 2">
    <name type="scientific">Chamaesiphon polymorphus CCALA 037</name>
    <dbReference type="NCBI Taxonomy" id="2107692"/>
    <lineage>
        <taxon>Bacteria</taxon>
        <taxon>Bacillati</taxon>
        <taxon>Cyanobacteriota</taxon>
        <taxon>Cyanophyceae</taxon>
        <taxon>Gomontiellales</taxon>
        <taxon>Chamaesiphonaceae</taxon>
        <taxon>Chamaesiphon</taxon>
    </lineage>
</organism>
<dbReference type="OrthoDB" id="5720816at2"/>
<dbReference type="PANTHER" id="PTHR12922:SF7">
    <property type="entry name" value="UBIQUINONE BIOSYNTHESIS PROTEIN COQ4 HOMOLOG, MITOCHONDRIAL"/>
    <property type="match status" value="1"/>
</dbReference>
<reference evidence="1 2" key="1">
    <citation type="submission" date="2018-03" db="EMBL/GenBank/DDBJ databases">
        <title>The ancient ancestry and fast evolution of plastids.</title>
        <authorList>
            <person name="Moore K.R."/>
            <person name="Magnabosco C."/>
            <person name="Momper L."/>
            <person name="Gold D.A."/>
            <person name="Bosak T."/>
            <person name="Fournier G.P."/>
        </authorList>
    </citation>
    <scope>NUCLEOTIDE SEQUENCE [LARGE SCALE GENOMIC DNA]</scope>
    <source>
        <strain evidence="1 2">CCALA 037</strain>
    </source>
</reference>
<dbReference type="Proteomes" id="UP000238937">
    <property type="component" value="Unassembled WGS sequence"/>
</dbReference>
<dbReference type="Pfam" id="PF05019">
    <property type="entry name" value="Coq4"/>
    <property type="match status" value="1"/>
</dbReference>
<gene>
    <name evidence="1" type="ORF">C7B77_15255</name>
</gene>
<proteinExistence type="predicted"/>
<dbReference type="EMBL" id="PVWO01000191">
    <property type="protein sequence ID" value="PSB55368.1"/>
    <property type="molecule type" value="Genomic_DNA"/>
</dbReference>
<dbReference type="InterPro" id="IPR007715">
    <property type="entry name" value="Coq4"/>
</dbReference>
<evidence type="ECO:0000313" key="1">
    <source>
        <dbReference type="EMBL" id="PSB55368.1"/>
    </source>
</evidence>
<dbReference type="AlphaFoldDB" id="A0A2T1GD34"/>
<keyword evidence="2" id="KW-1185">Reference proteome</keyword>
<comment type="caution">
    <text evidence="1">The sequence shown here is derived from an EMBL/GenBank/DDBJ whole genome shotgun (WGS) entry which is preliminary data.</text>
</comment>
<evidence type="ECO:0008006" key="3">
    <source>
        <dbReference type="Google" id="ProtNLM"/>
    </source>
</evidence>
<sequence>MTTVLTQRLRNRQGLNWGELWQAYRVFMPDPAQGILHIREAERYSSWNRWVLRRLSRQAGAICDWVVTVDLEQLLELPPDTLGGAYARHMLEQGFTPETFINEDLDKDPFGQRLAIAHDVQHIMTGFDSSPVGEFGLAAFMFVQYWDLLNFFVLSWTPWFAMGNWKSIPQLLANLTRGFVSGWRARALVAYPYERNWAKSISTVRQELRIIE</sequence>
<dbReference type="RefSeq" id="WP_106306377.1">
    <property type="nucleotide sequence ID" value="NZ_PVWO01000191.1"/>
</dbReference>
<protein>
    <recommendedName>
        <fullName evidence="3">Ubiquinone biosynthesis protein</fullName>
    </recommendedName>
</protein>